<organism evidence="1 2">
    <name type="scientific">Potamilus streckersoni</name>
    <dbReference type="NCBI Taxonomy" id="2493646"/>
    <lineage>
        <taxon>Eukaryota</taxon>
        <taxon>Metazoa</taxon>
        <taxon>Spiralia</taxon>
        <taxon>Lophotrochozoa</taxon>
        <taxon>Mollusca</taxon>
        <taxon>Bivalvia</taxon>
        <taxon>Autobranchia</taxon>
        <taxon>Heteroconchia</taxon>
        <taxon>Palaeoheterodonta</taxon>
        <taxon>Unionida</taxon>
        <taxon>Unionoidea</taxon>
        <taxon>Unionidae</taxon>
        <taxon>Ambleminae</taxon>
        <taxon>Lampsilini</taxon>
        <taxon>Potamilus</taxon>
    </lineage>
</organism>
<evidence type="ECO:0008006" key="3">
    <source>
        <dbReference type="Google" id="ProtNLM"/>
    </source>
</evidence>
<reference evidence="1" key="2">
    <citation type="journal article" date="2021" name="Genome Biol. Evol.">
        <title>Developing a high-quality reference genome for a parasitic bivalve with doubly uniparental inheritance (Bivalvia: Unionida).</title>
        <authorList>
            <person name="Smith C.H."/>
        </authorList>
    </citation>
    <scope>NUCLEOTIDE SEQUENCE</scope>
    <source>
        <strain evidence="1">CHS0354</strain>
        <tissue evidence="1">Mantle</tissue>
    </source>
</reference>
<reference evidence="1" key="3">
    <citation type="submission" date="2023-05" db="EMBL/GenBank/DDBJ databases">
        <authorList>
            <person name="Smith C.H."/>
        </authorList>
    </citation>
    <scope>NUCLEOTIDE SEQUENCE</scope>
    <source>
        <strain evidence="1">CHS0354</strain>
        <tissue evidence="1">Mantle</tissue>
    </source>
</reference>
<protein>
    <recommendedName>
        <fullName evidence="3">Apple domain-containing protein</fullName>
    </recommendedName>
</protein>
<sequence length="111" mass="12689">MDCNICLLFTTTTEHRGGCFLFVGLGADCIEFIAEKRQREGFMANLMPITADRCVKICEDLNACYAVNYFRLNATCQLLNRTMPESKLIKGTKWFYKAVRSPPQILSLTFF</sequence>
<evidence type="ECO:0000313" key="2">
    <source>
        <dbReference type="Proteomes" id="UP001195483"/>
    </source>
</evidence>
<name>A0AAE0SMY7_9BIVA</name>
<keyword evidence="2" id="KW-1185">Reference proteome</keyword>
<accession>A0AAE0SMY7</accession>
<dbReference type="AlphaFoldDB" id="A0AAE0SMY7"/>
<comment type="caution">
    <text evidence="1">The sequence shown here is derived from an EMBL/GenBank/DDBJ whole genome shotgun (WGS) entry which is preliminary data.</text>
</comment>
<evidence type="ECO:0000313" key="1">
    <source>
        <dbReference type="EMBL" id="KAK3594822.1"/>
    </source>
</evidence>
<reference evidence="1" key="1">
    <citation type="journal article" date="2021" name="Genome Biol. Evol.">
        <title>A High-Quality Reference Genome for a Parasitic Bivalve with Doubly Uniparental Inheritance (Bivalvia: Unionida).</title>
        <authorList>
            <person name="Smith C.H."/>
        </authorList>
    </citation>
    <scope>NUCLEOTIDE SEQUENCE</scope>
    <source>
        <strain evidence="1">CHS0354</strain>
    </source>
</reference>
<dbReference type="Proteomes" id="UP001195483">
    <property type="component" value="Unassembled WGS sequence"/>
</dbReference>
<dbReference type="EMBL" id="JAEAOA010000229">
    <property type="protein sequence ID" value="KAK3594822.1"/>
    <property type="molecule type" value="Genomic_DNA"/>
</dbReference>
<proteinExistence type="predicted"/>
<gene>
    <name evidence="1" type="ORF">CHS0354_002867</name>
</gene>